<evidence type="ECO:0000256" key="7">
    <source>
        <dbReference type="ARBA" id="ARBA00012460"/>
    </source>
</evidence>
<gene>
    <name evidence="21" type="ORF">F511_30377</name>
</gene>
<dbReference type="GO" id="GO:0019252">
    <property type="term" value="P:starch biosynthetic process"/>
    <property type="evidence" value="ECO:0007669"/>
    <property type="project" value="UniProtKB-KW"/>
</dbReference>
<evidence type="ECO:0000313" key="22">
    <source>
        <dbReference type="Proteomes" id="UP000250235"/>
    </source>
</evidence>
<evidence type="ECO:0000256" key="8">
    <source>
        <dbReference type="ARBA" id="ARBA00022533"/>
    </source>
</evidence>
<evidence type="ECO:0000259" key="20">
    <source>
        <dbReference type="Pfam" id="PF00483"/>
    </source>
</evidence>
<dbReference type="SUPFAM" id="SSF103506">
    <property type="entry name" value="Mitochondrial carrier"/>
    <property type="match status" value="1"/>
</dbReference>
<evidence type="ECO:0000256" key="15">
    <source>
        <dbReference type="ARBA" id="ARBA00023136"/>
    </source>
</evidence>
<dbReference type="InterPro" id="IPR023395">
    <property type="entry name" value="MCP_dom_sf"/>
</dbReference>
<dbReference type="PROSITE" id="PS00810">
    <property type="entry name" value="ADP_GLC_PYROPHOSPH_3"/>
    <property type="match status" value="1"/>
</dbReference>
<dbReference type="PROSITE" id="PS50920">
    <property type="entry name" value="SOLCAR"/>
    <property type="match status" value="1"/>
</dbReference>
<comment type="function">
    <text evidence="2">This protein plays a role in synthesis of starch. It catalyzes the synthesis of the activated glycosyl donor, ADP-glucose from Glc-1-P and ATP.</text>
</comment>
<dbReference type="Gene3D" id="3.90.550.10">
    <property type="entry name" value="Spore Coat Polysaccharide Biosynthesis Protein SpsA, Chain A"/>
    <property type="match status" value="1"/>
</dbReference>
<evidence type="ECO:0000256" key="13">
    <source>
        <dbReference type="ARBA" id="ARBA00022840"/>
    </source>
</evidence>
<feature type="repeat" description="Solcar" evidence="19">
    <location>
        <begin position="1"/>
        <end position="90"/>
    </location>
</feature>
<dbReference type="CDD" id="cd04651">
    <property type="entry name" value="LbH_G1P_AT_C"/>
    <property type="match status" value="1"/>
</dbReference>
<dbReference type="EMBL" id="KQ998124">
    <property type="protein sequence ID" value="KZV43350.1"/>
    <property type="molecule type" value="Genomic_DNA"/>
</dbReference>
<evidence type="ECO:0000256" key="6">
    <source>
        <dbReference type="ARBA" id="ARBA00011680"/>
    </source>
</evidence>
<keyword evidence="22" id="KW-1185">Reference proteome</keyword>
<dbReference type="SUPFAM" id="SSF53448">
    <property type="entry name" value="Nucleotide-diphospho-sugar transferases"/>
    <property type="match status" value="1"/>
</dbReference>
<comment type="catalytic activity">
    <reaction evidence="1">
        <text>alpha-D-glucose 1-phosphate + ATP + H(+) = ADP-alpha-D-glucose + diphosphate</text>
        <dbReference type="Rhea" id="RHEA:12120"/>
        <dbReference type="ChEBI" id="CHEBI:15378"/>
        <dbReference type="ChEBI" id="CHEBI:30616"/>
        <dbReference type="ChEBI" id="CHEBI:33019"/>
        <dbReference type="ChEBI" id="CHEBI:57498"/>
        <dbReference type="ChEBI" id="CHEBI:58601"/>
        <dbReference type="EC" id="2.7.7.27"/>
    </reaction>
</comment>
<dbReference type="GO" id="GO:0005978">
    <property type="term" value="P:glycogen biosynthetic process"/>
    <property type="evidence" value="ECO:0007669"/>
    <property type="project" value="InterPro"/>
</dbReference>
<dbReference type="InterPro" id="IPR005835">
    <property type="entry name" value="NTP_transferase_dom"/>
</dbReference>
<comment type="subcellular location">
    <subcellularLocation>
        <location evidence="3">Membrane</location>
        <topology evidence="3">Multi-pass membrane protein</topology>
    </subcellularLocation>
</comment>
<dbReference type="InterPro" id="IPR011004">
    <property type="entry name" value="Trimer_LpxA-like_sf"/>
</dbReference>
<dbReference type="InterPro" id="IPR029044">
    <property type="entry name" value="Nucleotide-diphossugar_trans"/>
</dbReference>
<keyword evidence="10 19" id="KW-0812">Transmembrane</keyword>
<dbReference type="PROSITE" id="PS00809">
    <property type="entry name" value="ADP_GLC_PYROPHOSPH_2"/>
    <property type="match status" value="1"/>
</dbReference>
<evidence type="ECO:0000256" key="10">
    <source>
        <dbReference type="ARBA" id="ARBA00022692"/>
    </source>
</evidence>
<dbReference type="Gene3D" id="2.160.10.10">
    <property type="entry name" value="Hexapeptide repeat proteins"/>
    <property type="match status" value="1"/>
</dbReference>
<protein>
    <recommendedName>
        <fullName evidence="7">glucose-1-phosphate adenylyltransferase</fullName>
        <ecNumber evidence="7">2.7.7.27</ecNumber>
    </recommendedName>
    <alternativeName>
        <fullName evidence="18">ADP-glucose pyrophosphorylase</fullName>
    </alternativeName>
    <alternativeName>
        <fullName evidence="17">ADP-glucose synthase</fullName>
    </alternativeName>
    <alternativeName>
        <fullName evidence="16">Alpha-D-glucose-1-phosphate adenyl transferase</fullName>
    </alternativeName>
</protein>
<dbReference type="GO" id="GO:0016020">
    <property type="term" value="C:membrane"/>
    <property type="evidence" value="ECO:0007669"/>
    <property type="project" value="UniProtKB-SubCell"/>
</dbReference>
<evidence type="ECO:0000256" key="16">
    <source>
        <dbReference type="ARBA" id="ARBA00030645"/>
    </source>
</evidence>
<evidence type="ECO:0000256" key="2">
    <source>
        <dbReference type="ARBA" id="ARBA00002231"/>
    </source>
</evidence>
<dbReference type="InterPro" id="IPR011831">
    <property type="entry name" value="ADP-Glc_PPase"/>
</dbReference>
<sequence>MESLVEASSGAVGALVSTTILYPLDTCKTKYQAENRAHLQQRYRNISDVLWEAISTRQVLSLYQGLGTKNFQAFISQFIYFYGYSFLKRLYLRQTANKSIGTKANLVIAAAAAAGTVIVTQPLDTASSKMQTSEFGKSNGLWESLSTGSWSEAFDGLGISLLLTSNPSIQFTAFDQLKQRILKKKTNKKGDHTLSSPEALSAFSAFVLGAVSKCVATCVTYPAIRCKVVIQSADSDEHEMDRSQPKSRRTVSGAVLSIWQKEEDHKNDMGANDRTEEVFVLHKNQVKEFLKVSPKISHMAIAADGRIALSAAGAQRSMAPFSGVNGKHVNFCNGQMMGMKLKLANSSLQKRNDDNAVRTRVHMSLTAEVAGETKLRDLEMEKRDPRTVVAIILGGGAGTRLFPLTKRRAKPAVPMGGAYRLIDVPMSNCINSGINKVYILTQFNSASLNRHLARAYNFGSGVTFGDGYVEVLAATQTPGEAGKNWFQGTADAVRQFHWLFEDPRSKDIEDVLILSGDHLYRMDYMDFVQSHRQSGADITISCLPIDGSEKPRGNELKAMAVDTTVLGLSQEEAKKKPYIASMGVYVFKKEILLNLLRWRFPTANDFGSEIIPASAKEFVTKAYLFNDYWEDIGTIRSFFEANLALTEHPPRFSFYDATKPIYTSRRNLPPSKIEDSKIVDSIISHGSFLTNCFVEHSVIGIRSRINSNAHLKDTVMLGADSYETDSEVAYLLGKGKVPVGIGENTKIKECIIDKNARIGKNVIIANSEGIQEADRTSEGFHIRSGVTVIMKNSTIEDGTVI</sequence>
<keyword evidence="8" id="KW-0021">Allosteric enzyme</keyword>
<name>A0A2Z7CFB5_9LAMI</name>
<dbReference type="Pfam" id="PF25247">
    <property type="entry name" value="LbH_GLGC"/>
    <property type="match status" value="1"/>
</dbReference>
<accession>A0A2Z7CFB5</accession>
<dbReference type="NCBIfam" id="NF002772">
    <property type="entry name" value="PRK02862.1"/>
    <property type="match status" value="1"/>
</dbReference>
<comment type="pathway">
    <text evidence="4">Glycan biosynthesis; starch biosynthesis.</text>
</comment>
<keyword evidence="15 19" id="KW-0472">Membrane</keyword>
<dbReference type="Proteomes" id="UP000250235">
    <property type="component" value="Unassembled WGS sequence"/>
</dbReference>
<dbReference type="GO" id="GO:0008878">
    <property type="term" value="F:glucose-1-phosphate adenylyltransferase activity"/>
    <property type="evidence" value="ECO:0007669"/>
    <property type="project" value="UniProtKB-EC"/>
</dbReference>
<dbReference type="OrthoDB" id="1733332at2759"/>
<evidence type="ECO:0000256" key="17">
    <source>
        <dbReference type="ARBA" id="ARBA00030817"/>
    </source>
</evidence>
<comment type="subunit">
    <text evidence="6">Heterotetramer.</text>
</comment>
<dbReference type="GO" id="GO:0005524">
    <property type="term" value="F:ATP binding"/>
    <property type="evidence" value="ECO:0007669"/>
    <property type="project" value="UniProtKB-KW"/>
</dbReference>
<dbReference type="Pfam" id="PF00483">
    <property type="entry name" value="NTP_transferase"/>
    <property type="match status" value="1"/>
</dbReference>
<evidence type="ECO:0000256" key="1">
    <source>
        <dbReference type="ARBA" id="ARBA00000956"/>
    </source>
</evidence>
<evidence type="ECO:0000256" key="9">
    <source>
        <dbReference type="ARBA" id="ARBA00022679"/>
    </source>
</evidence>
<dbReference type="PANTHER" id="PTHR43523:SF12">
    <property type="entry name" value="GLUCOSE-1-PHOSPHATE ADENYLYLTRANSFERASE LARGE SUBUNIT 1, CHLOROPLASTIC-RELATED"/>
    <property type="match status" value="1"/>
</dbReference>
<dbReference type="InterPro" id="IPR005836">
    <property type="entry name" value="ADP_Glu_pyroP_CS"/>
</dbReference>
<proteinExistence type="inferred from homology"/>
<keyword evidence="11 21" id="KW-0548">Nucleotidyltransferase</keyword>
<dbReference type="Gene3D" id="1.50.40.10">
    <property type="entry name" value="Mitochondrial carrier domain"/>
    <property type="match status" value="1"/>
</dbReference>
<dbReference type="EC" id="2.7.7.27" evidence="7"/>
<organism evidence="21 22">
    <name type="scientific">Dorcoceras hygrometricum</name>
    <dbReference type="NCBI Taxonomy" id="472368"/>
    <lineage>
        <taxon>Eukaryota</taxon>
        <taxon>Viridiplantae</taxon>
        <taxon>Streptophyta</taxon>
        <taxon>Embryophyta</taxon>
        <taxon>Tracheophyta</taxon>
        <taxon>Spermatophyta</taxon>
        <taxon>Magnoliopsida</taxon>
        <taxon>eudicotyledons</taxon>
        <taxon>Gunneridae</taxon>
        <taxon>Pentapetalae</taxon>
        <taxon>asterids</taxon>
        <taxon>lamiids</taxon>
        <taxon>Lamiales</taxon>
        <taxon>Gesneriaceae</taxon>
        <taxon>Didymocarpoideae</taxon>
        <taxon>Trichosporeae</taxon>
        <taxon>Loxocarpinae</taxon>
        <taxon>Dorcoceras</taxon>
    </lineage>
</organism>
<dbReference type="AlphaFoldDB" id="A0A2Z7CFB5"/>
<evidence type="ECO:0000256" key="11">
    <source>
        <dbReference type="ARBA" id="ARBA00022695"/>
    </source>
</evidence>
<keyword evidence="14" id="KW-0750">Starch biosynthesis</keyword>
<comment type="similarity">
    <text evidence="5">Belongs to the bacterial/plant glucose-1-phosphate adenylyltransferase family.</text>
</comment>
<dbReference type="PANTHER" id="PTHR43523">
    <property type="entry name" value="GLUCOSE-1-PHOSPHATE ADENYLYLTRANSFERASE-RELATED"/>
    <property type="match status" value="1"/>
</dbReference>
<reference evidence="21 22" key="1">
    <citation type="journal article" date="2015" name="Proc. Natl. Acad. Sci. U.S.A.">
        <title>The resurrection genome of Boea hygrometrica: A blueprint for survival of dehydration.</title>
        <authorList>
            <person name="Xiao L."/>
            <person name="Yang G."/>
            <person name="Zhang L."/>
            <person name="Yang X."/>
            <person name="Zhao S."/>
            <person name="Ji Z."/>
            <person name="Zhou Q."/>
            <person name="Hu M."/>
            <person name="Wang Y."/>
            <person name="Chen M."/>
            <person name="Xu Y."/>
            <person name="Jin H."/>
            <person name="Xiao X."/>
            <person name="Hu G."/>
            <person name="Bao F."/>
            <person name="Hu Y."/>
            <person name="Wan P."/>
            <person name="Li L."/>
            <person name="Deng X."/>
            <person name="Kuang T."/>
            <person name="Xiang C."/>
            <person name="Zhu J.K."/>
            <person name="Oliver M.J."/>
            <person name="He Y."/>
        </authorList>
    </citation>
    <scope>NUCLEOTIDE SEQUENCE [LARGE SCALE GENOMIC DNA]</scope>
    <source>
        <strain evidence="22">cv. XS01</strain>
    </source>
</reference>
<keyword evidence="9 21" id="KW-0808">Transferase</keyword>
<evidence type="ECO:0000313" key="21">
    <source>
        <dbReference type="EMBL" id="KZV43350.1"/>
    </source>
</evidence>
<evidence type="ECO:0000256" key="3">
    <source>
        <dbReference type="ARBA" id="ARBA00004141"/>
    </source>
</evidence>
<evidence type="ECO:0000256" key="14">
    <source>
        <dbReference type="ARBA" id="ARBA00022922"/>
    </source>
</evidence>
<dbReference type="SUPFAM" id="SSF51161">
    <property type="entry name" value="Trimeric LpxA-like enzymes"/>
    <property type="match status" value="1"/>
</dbReference>
<feature type="domain" description="Nucleotidyl transferase" evidence="20">
    <location>
        <begin position="390"/>
        <end position="647"/>
    </location>
</feature>
<evidence type="ECO:0000256" key="5">
    <source>
        <dbReference type="ARBA" id="ARBA00010443"/>
    </source>
</evidence>
<dbReference type="Pfam" id="PF00153">
    <property type="entry name" value="Mito_carr"/>
    <property type="match status" value="2"/>
</dbReference>
<evidence type="ECO:0000256" key="18">
    <source>
        <dbReference type="ARBA" id="ARBA00032494"/>
    </source>
</evidence>
<dbReference type="PROSITE" id="PS00808">
    <property type="entry name" value="ADP_GLC_PYROPHOSPH_1"/>
    <property type="match status" value="1"/>
</dbReference>
<evidence type="ECO:0000256" key="4">
    <source>
        <dbReference type="ARBA" id="ARBA00004727"/>
    </source>
</evidence>
<keyword evidence="13" id="KW-0067">ATP-binding</keyword>
<evidence type="ECO:0000256" key="12">
    <source>
        <dbReference type="ARBA" id="ARBA00022741"/>
    </source>
</evidence>
<dbReference type="InterPro" id="IPR018108">
    <property type="entry name" value="MCP_transmembrane"/>
</dbReference>
<evidence type="ECO:0000256" key="19">
    <source>
        <dbReference type="PROSITE-ProRule" id="PRU00282"/>
    </source>
</evidence>
<dbReference type="CDD" id="cd02508">
    <property type="entry name" value="ADP_Glucose_PP"/>
    <property type="match status" value="1"/>
</dbReference>
<keyword evidence="12" id="KW-0547">Nucleotide-binding</keyword>